<dbReference type="CDD" id="cd03089">
    <property type="entry name" value="PMM_PGM"/>
    <property type="match status" value="1"/>
</dbReference>
<reference evidence="12 13" key="2">
    <citation type="submission" date="2010-03" db="EMBL/GenBank/DDBJ databases">
        <authorList>
            <person name="Pajon A."/>
        </authorList>
    </citation>
    <scope>NUCLEOTIDE SEQUENCE [LARGE SCALE GENOMIC DNA]</scope>
    <source>
        <strain evidence="12 13">SGP1</strain>
    </source>
</reference>
<dbReference type="InterPro" id="IPR005841">
    <property type="entry name" value="Alpha-D-phosphohexomutase_SF"/>
</dbReference>
<sequence length="458" mass="51264">MALSPHIFREYDIRGDADRDLTDAVVETIGRSYGTWLLDRGFNRMSIGGDVRLSTPRIRAALTRGVLAAGVGVIDVGTLTTPMLYWSLHHLDLMGGIMITGSHNPPNMNGLKLCWDKATLWGDDVQAIRRIADSGEFRTGQGALTHQSIPDAYLSMLKSRFQPFHRRFRVVCDSGNGAAGPFTKRFFELLGCDCTELYGTPDGRFPNHHPDPQKRENLQDLIACVREAGADAGFAFDGDADRIGVVDERGEVIFGDRLMALYWREIMEEHPGAEVIIEPKCTMALAEEVERLGGRPLFWKSGHSVIKAKMREIGSPFAGEYSGHMFFADEYYGFDDSFYAAGRVLRILAKTGRKLSELMSSIPLYPTTEEARIDCPDEEKFDVVSRIREKALKDHQGLTHDGIRILYPGGWGLIRASNTQPVITVRCEGRSQEDLELIMADVKRRLLDEGLPDFAWTF</sequence>
<dbReference type="InterPro" id="IPR036900">
    <property type="entry name" value="A-D-PHexomutase_C_sf"/>
</dbReference>
<evidence type="ECO:0000259" key="10">
    <source>
        <dbReference type="Pfam" id="PF02879"/>
    </source>
</evidence>
<keyword evidence="13" id="KW-1185">Reference proteome</keyword>
<dbReference type="InterPro" id="IPR016055">
    <property type="entry name" value="A-D-PHexomutase_a/b/a-I/II/III"/>
</dbReference>
<evidence type="ECO:0000256" key="1">
    <source>
        <dbReference type="ARBA" id="ARBA00001946"/>
    </source>
</evidence>
<keyword evidence="3" id="KW-0597">Phosphoprotein</keyword>
<dbReference type="GO" id="GO:0005975">
    <property type="term" value="P:carbohydrate metabolic process"/>
    <property type="evidence" value="ECO:0007669"/>
    <property type="project" value="InterPro"/>
</dbReference>
<dbReference type="InterPro" id="IPR005845">
    <property type="entry name" value="A-D-PHexomutase_a/b/a-II"/>
</dbReference>
<protein>
    <submittedName>
        <fullName evidence="12">Phosphomannomutase</fullName>
        <ecNumber evidence="12">5.4.2.8</ecNumber>
    </submittedName>
</protein>
<dbReference type="Proteomes" id="UP000008957">
    <property type="component" value="Chromosome"/>
</dbReference>
<feature type="domain" description="Alpha-D-phosphohexomutase alpha/beta/alpha" evidence="11">
    <location>
        <begin position="255"/>
        <end position="362"/>
    </location>
</feature>
<dbReference type="RefSeq" id="WP_015557130.1">
    <property type="nucleotide sequence ID" value="NC_021038.1"/>
</dbReference>
<dbReference type="GO" id="GO:0004615">
    <property type="term" value="F:phosphomannomutase activity"/>
    <property type="evidence" value="ECO:0007669"/>
    <property type="project" value="UniProtKB-EC"/>
</dbReference>
<evidence type="ECO:0000256" key="6">
    <source>
        <dbReference type="ARBA" id="ARBA00023235"/>
    </source>
</evidence>
<dbReference type="Pfam" id="PF00408">
    <property type="entry name" value="PGM_PMM_IV"/>
    <property type="match status" value="1"/>
</dbReference>
<feature type="domain" description="Alpha-D-phosphohexomutase alpha/beta/alpha" evidence="9">
    <location>
        <begin position="7"/>
        <end position="137"/>
    </location>
</feature>
<gene>
    <name evidence="12" type="ORF">SY1_23220</name>
</gene>
<comment type="cofactor">
    <cofactor evidence="1">
        <name>Mg(2+)</name>
        <dbReference type="ChEBI" id="CHEBI:18420"/>
    </cofactor>
</comment>
<dbReference type="Gene3D" id="3.30.310.50">
    <property type="entry name" value="Alpha-D-phosphohexomutase, C-terminal domain"/>
    <property type="match status" value="1"/>
</dbReference>
<dbReference type="Pfam" id="PF02880">
    <property type="entry name" value="PGM_PMM_III"/>
    <property type="match status" value="1"/>
</dbReference>
<evidence type="ECO:0000259" key="8">
    <source>
        <dbReference type="Pfam" id="PF00408"/>
    </source>
</evidence>
<dbReference type="PROSITE" id="PS00710">
    <property type="entry name" value="PGM_PMM"/>
    <property type="match status" value="1"/>
</dbReference>
<keyword evidence="5 7" id="KW-0460">Magnesium</keyword>
<dbReference type="EC" id="5.4.2.8" evidence="12"/>
<dbReference type="AlphaFoldDB" id="A0AB94IZ50"/>
<evidence type="ECO:0000256" key="7">
    <source>
        <dbReference type="RuleBase" id="RU004326"/>
    </source>
</evidence>
<evidence type="ECO:0000256" key="2">
    <source>
        <dbReference type="ARBA" id="ARBA00010231"/>
    </source>
</evidence>
<dbReference type="KEGG" id="sbr:SY1_23220"/>
<dbReference type="EMBL" id="FP929056">
    <property type="protein sequence ID" value="CBL28984.1"/>
    <property type="molecule type" value="Genomic_DNA"/>
</dbReference>
<dbReference type="GO" id="GO:0000287">
    <property type="term" value="F:magnesium ion binding"/>
    <property type="evidence" value="ECO:0007669"/>
    <property type="project" value="InterPro"/>
</dbReference>
<organism evidence="12 13">
    <name type="scientific">Fretibacterium fastidiosum</name>
    <dbReference type="NCBI Taxonomy" id="651822"/>
    <lineage>
        <taxon>Bacteria</taxon>
        <taxon>Thermotogati</taxon>
        <taxon>Synergistota</taxon>
        <taxon>Synergistia</taxon>
        <taxon>Synergistales</taxon>
        <taxon>Aminobacteriaceae</taxon>
        <taxon>Fretibacterium</taxon>
    </lineage>
</organism>
<evidence type="ECO:0000256" key="3">
    <source>
        <dbReference type="ARBA" id="ARBA00022553"/>
    </source>
</evidence>
<dbReference type="Pfam" id="PF02878">
    <property type="entry name" value="PGM_PMM_I"/>
    <property type="match status" value="1"/>
</dbReference>
<comment type="similarity">
    <text evidence="2 7">Belongs to the phosphohexose mutase family.</text>
</comment>
<proteinExistence type="inferred from homology"/>
<dbReference type="SUPFAM" id="SSF53738">
    <property type="entry name" value="Phosphoglucomutase, first 3 domains"/>
    <property type="match status" value="3"/>
</dbReference>
<feature type="domain" description="Alpha-D-phosphohexomutase C-terminal" evidence="8">
    <location>
        <begin position="372"/>
        <end position="443"/>
    </location>
</feature>
<evidence type="ECO:0000256" key="4">
    <source>
        <dbReference type="ARBA" id="ARBA00022723"/>
    </source>
</evidence>
<evidence type="ECO:0000313" key="13">
    <source>
        <dbReference type="Proteomes" id="UP000008957"/>
    </source>
</evidence>
<dbReference type="Pfam" id="PF02879">
    <property type="entry name" value="PGM_PMM_II"/>
    <property type="match status" value="1"/>
</dbReference>
<evidence type="ECO:0000256" key="5">
    <source>
        <dbReference type="ARBA" id="ARBA00022842"/>
    </source>
</evidence>
<reference evidence="13" key="1">
    <citation type="submission" date="2010-03" db="EMBL/GenBank/DDBJ databases">
        <title>The genome sequence of Synergistetes sp. SGP1.</title>
        <authorList>
            <consortium name="metaHIT consortium -- http://www.metahit.eu/"/>
            <person name="Pajon A."/>
            <person name="Turner K."/>
            <person name="Parkhill J."/>
            <person name="Wade W."/>
            <person name="Vartoukian S."/>
        </authorList>
    </citation>
    <scope>NUCLEOTIDE SEQUENCE [LARGE SCALE GENOMIC DNA]</scope>
    <source>
        <strain evidence="13">SGP1</strain>
    </source>
</reference>
<dbReference type="SUPFAM" id="SSF55957">
    <property type="entry name" value="Phosphoglucomutase, C-terminal domain"/>
    <property type="match status" value="1"/>
</dbReference>
<keyword evidence="4 7" id="KW-0479">Metal-binding</keyword>
<dbReference type="InterPro" id="IPR005846">
    <property type="entry name" value="A-D-PHexomutase_a/b/a-III"/>
</dbReference>
<dbReference type="InterPro" id="IPR016066">
    <property type="entry name" value="A-D-PHexomutase_CS"/>
</dbReference>
<dbReference type="InterPro" id="IPR005843">
    <property type="entry name" value="A-D-PHexomutase_C"/>
</dbReference>
<name>A0AB94IZ50_9BACT</name>
<feature type="domain" description="Alpha-D-phosphohexomutase alpha/beta/alpha" evidence="10">
    <location>
        <begin position="152"/>
        <end position="250"/>
    </location>
</feature>
<dbReference type="PANTHER" id="PTHR43771">
    <property type="entry name" value="PHOSPHOMANNOMUTASE"/>
    <property type="match status" value="1"/>
</dbReference>
<keyword evidence="6 12" id="KW-0413">Isomerase</keyword>
<evidence type="ECO:0000259" key="11">
    <source>
        <dbReference type="Pfam" id="PF02880"/>
    </source>
</evidence>
<dbReference type="PANTHER" id="PTHR43771:SF2">
    <property type="entry name" value="PHOSPHOMANNOMUTASE_PHOSPHOGLUCOMUTASE"/>
    <property type="match status" value="1"/>
</dbReference>
<accession>A0AB94IZ50</accession>
<dbReference type="Gene3D" id="3.40.120.10">
    <property type="entry name" value="Alpha-D-Glucose-1,6-Bisphosphate, subunit A, domain 3"/>
    <property type="match status" value="3"/>
</dbReference>
<evidence type="ECO:0000313" key="12">
    <source>
        <dbReference type="EMBL" id="CBL28984.1"/>
    </source>
</evidence>
<evidence type="ECO:0000259" key="9">
    <source>
        <dbReference type="Pfam" id="PF02878"/>
    </source>
</evidence>
<dbReference type="PRINTS" id="PR00509">
    <property type="entry name" value="PGMPMM"/>
</dbReference>
<dbReference type="InterPro" id="IPR005844">
    <property type="entry name" value="A-D-PHexomutase_a/b/a-I"/>
</dbReference>